<sequence>MVIADMHDHHDLILYCTNIRCHWRVQFTRDEAIERFGSDLPADTLRKRAKCIKCGNVGAATYIQYKGKTGML</sequence>
<gene>
    <name evidence="1" type="ORF">SULPSESMR1_01220</name>
</gene>
<dbReference type="Proteomes" id="UP000199754">
    <property type="component" value="Chromosome"/>
</dbReference>
<organism evidence="1 2">
    <name type="scientific">Pseudosulfitobacter pseudonitzschiae</name>
    <dbReference type="NCBI Taxonomy" id="1402135"/>
    <lineage>
        <taxon>Bacteria</taxon>
        <taxon>Pseudomonadati</taxon>
        <taxon>Pseudomonadota</taxon>
        <taxon>Alphaproteobacteria</taxon>
        <taxon>Rhodobacterales</taxon>
        <taxon>Roseobacteraceae</taxon>
        <taxon>Pseudosulfitobacter</taxon>
    </lineage>
</organism>
<evidence type="ECO:0000313" key="2">
    <source>
        <dbReference type="Proteomes" id="UP000199754"/>
    </source>
</evidence>
<evidence type="ECO:0000313" key="1">
    <source>
        <dbReference type="EMBL" id="ASM72042.1"/>
    </source>
</evidence>
<dbReference type="KEGG" id="spse:SULPSESMR1_01220"/>
<name>A0A221JZ77_9RHOB</name>
<reference evidence="1 2" key="1">
    <citation type="submission" date="2017-07" db="EMBL/GenBank/DDBJ databases">
        <title>Genome Sequence of Sulfitobacter pseudonitzschiae Strain SMR1 Isolated from a culture of the Diatom Skeletonema marinoi.</title>
        <authorList>
            <person name="Topel M."/>
            <person name="Pinder M.I.M."/>
            <person name="Johansson O.N."/>
            <person name="Kourtchenko O."/>
            <person name="Godhe A."/>
            <person name="Clarke A.K."/>
        </authorList>
    </citation>
    <scope>NUCLEOTIDE SEQUENCE [LARGE SCALE GENOMIC DNA]</scope>
    <source>
        <strain evidence="1 2">SMR1</strain>
    </source>
</reference>
<proteinExistence type="predicted"/>
<dbReference type="AlphaFoldDB" id="A0A221JZ77"/>
<keyword evidence="2" id="KW-1185">Reference proteome</keyword>
<accession>A0A221JZ77</accession>
<protein>
    <submittedName>
        <fullName evidence="1">Uncharacterized protein</fullName>
    </submittedName>
</protein>
<dbReference type="EMBL" id="CP022415">
    <property type="protein sequence ID" value="ASM72042.1"/>
    <property type="molecule type" value="Genomic_DNA"/>
</dbReference>